<dbReference type="OMA" id="TISLEWV"/>
<name>A0A087U292_STEMI</name>
<dbReference type="InterPro" id="IPR049363">
    <property type="entry name" value="RMI1_N"/>
</dbReference>
<dbReference type="SMART" id="SM01161">
    <property type="entry name" value="DUF1767"/>
    <property type="match status" value="1"/>
</dbReference>
<dbReference type="GO" id="GO:0000712">
    <property type="term" value="P:resolution of meiotic recombination intermediates"/>
    <property type="evidence" value="ECO:0007669"/>
    <property type="project" value="TreeGrafter"/>
</dbReference>
<sequence length="120" mass="13461">MSTSHVETLDVKNWLTQQHITISLEWVEACIAFLKQEYAGQFLSLQALKNYVYQQWLTADLEEIGVSSLPTDLPTTQKTTLNGYFALQVDGIRDVGKPAYSQLKELEGSLNTDSEYSSAP</sequence>
<keyword evidence="6" id="KW-1185">Reference proteome</keyword>
<accession>A0A087U292</accession>
<dbReference type="Pfam" id="PF21000">
    <property type="entry name" value="RMI1_N_N"/>
    <property type="match status" value="1"/>
</dbReference>
<evidence type="ECO:0000259" key="3">
    <source>
        <dbReference type="Pfam" id="PF08585"/>
    </source>
</evidence>
<reference evidence="5 6" key="1">
    <citation type="submission" date="2013-11" db="EMBL/GenBank/DDBJ databases">
        <title>Genome sequencing of Stegodyphus mimosarum.</title>
        <authorList>
            <person name="Bechsgaard J."/>
        </authorList>
    </citation>
    <scope>NUCLEOTIDE SEQUENCE [LARGE SCALE GENOMIC DNA]</scope>
</reference>
<evidence type="ECO:0000256" key="2">
    <source>
        <dbReference type="ARBA" id="ARBA00018987"/>
    </source>
</evidence>
<dbReference type="InterPro" id="IPR042470">
    <property type="entry name" value="RMI1_N_C_sf"/>
</dbReference>
<dbReference type="PANTHER" id="PTHR14790">
    <property type="entry name" value="RECQ-MEDIATED GENOME INSTABILITY PROTEIN 1 RMI1"/>
    <property type="match status" value="1"/>
</dbReference>
<evidence type="ECO:0000259" key="4">
    <source>
        <dbReference type="Pfam" id="PF21000"/>
    </source>
</evidence>
<dbReference type="EMBL" id="KK117812">
    <property type="protein sequence ID" value="KFM71481.1"/>
    <property type="molecule type" value="Genomic_DNA"/>
</dbReference>
<dbReference type="Gene3D" id="2.40.50.770">
    <property type="entry name" value="RecQ-mediated genome instability protein Rmi1, C-terminal domain"/>
    <property type="match status" value="1"/>
</dbReference>
<dbReference type="AlphaFoldDB" id="A0A087U292"/>
<dbReference type="GO" id="GO:0000724">
    <property type="term" value="P:double-strand break repair via homologous recombination"/>
    <property type="evidence" value="ECO:0007669"/>
    <property type="project" value="TreeGrafter"/>
</dbReference>
<dbReference type="Pfam" id="PF08585">
    <property type="entry name" value="RMI1_N_C"/>
    <property type="match status" value="1"/>
</dbReference>
<dbReference type="InterPro" id="IPR013894">
    <property type="entry name" value="RMI1_OB"/>
</dbReference>
<feature type="domain" description="RMI1 N-terminal" evidence="4">
    <location>
        <begin position="15"/>
        <end position="64"/>
    </location>
</feature>
<dbReference type="GO" id="GO:0031422">
    <property type="term" value="C:RecQ family helicase-topoisomerase III complex"/>
    <property type="evidence" value="ECO:0007669"/>
    <property type="project" value="TreeGrafter"/>
</dbReference>
<protein>
    <recommendedName>
        <fullName evidence="2">RecQ-mediated genome instability protein 1</fullName>
    </recommendedName>
</protein>
<organism evidence="5 6">
    <name type="scientific">Stegodyphus mimosarum</name>
    <name type="common">African social velvet spider</name>
    <dbReference type="NCBI Taxonomy" id="407821"/>
    <lineage>
        <taxon>Eukaryota</taxon>
        <taxon>Metazoa</taxon>
        <taxon>Ecdysozoa</taxon>
        <taxon>Arthropoda</taxon>
        <taxon>Chelicerata</taxon>
        <taxon>Arachnida</taxon>
        <taxon>Araneae</taxon>
        <taxon>Araneomorphae</taxon>
        <taxon>Entelegynae</taxon>
        <taxon>Eresoidea</taxon>
        <taxon>Eresidae</taxon>
        <taxon>Stegodyphus</taxon>
    </lineage>
</organism>
<dbReference type="InterPro" id="IPR044881">
    <property type="entry name" value="RMI1_N_N_sf"/>
</dbReference>
<comment type="similarity">
    <text evidence="1">Belongs to the RMI1 family.</text>
</comment>
<dbReference type="GO" id="GO:0016604">
    <property type="term" value="C:nuclear body"/>
    <property type="evidence" value="ECO:0007669"/>
    <property type="project" value="TreeGrafter"/>
</dbReference>
<dbReference type="Proteomes" id="UP000054359">
    <property type="component" value="Unassembled WGS sequence"/>
</dbReference>
<dbReference type="OrthoDB" id="341511at2759"/>
<proteinExistence type="inferred from homology"/>
<evidence type="ECO:0000313" key="5">
    <source>
        <dbReference type="EMBL" id="KFM71481.1"/>
    </source>
</evidence>
<dbReference type="Gene3D" id="1.10.8.1020">
    <property type="entry name" value="RecQ-mediated genome instability protein 1, N-terminal domain"/>
    <property type="match status" value="1"/>
</dbReference>
<dbReference type="PANTHER" id="PTHR14790:SF15">
    <property type="entry name" value="RECQ-MEDIATED GENOME INSTABILITY PROTEIN 1"/>
    <property type="match status" value="1"/>
</dbReference>
<evidence type="ECO:0000256" key="1">
    <source>
        <dbReference type="ARBA" id="ARBA00006395"/>
    </source>
</evidence>
<evidence type="ECO:0000313" key="6">
    <source>
        <dbReference type="Proteomes" id="UP000054359"/>
    </source>
</evidence>
<dbReference type="STRING" id="407821.A0A087U292"/>
<feature type="non-terminal residue" evidence="5">
    <location>
        <position position="120"/>
    </location>
</feature>
<gene>
    <name evidence="5" type="ORF">X975_20951</name>
</gene>
<feature type="domain" description="RecQ mediated genome instability protein 1 OB-fold" evidence="3">
    <location>
        <begin position="69"/>
        <end position="108"/>
    </location>
</feature>